<reference evidence="4 5" key="1">
    <citation type="submission" date="2015-12" db="EMBL/GenBank/DDBJ databases">
        <authorList>
            <person name="Shamseldin A."/>
            <person name="Moawad H."/>
            <person name="Abd El-Rahim W.M."/>
            <person name="Sadowsky M.J."/>
        </authorList>
    </citation>
    <scope>NUCLEOTIDE SEQUENCE [LARGE SCALE GENOMIC DNA]</scope>
    <source>
        <strain evidence="4 5">LMG9050</strain>
    </source>
</reference>
<evidence type="ECO:0000313" key="4">
    <source>
        <dbReference type="EMBL" id="OOW71304.1"/>
    </source>
</evidence>
<feature type="transmembrane region" description="Helical" evidence="2">
    <location>
        <begin position="23"/>
        <end position="43"/>
    </location>
</feature>
<keyword evidence="2" id="KW-0812">Transmembrane</keyword>
<evidence type="ECO:0000259" key="3">
    <source>
        <dbReference type="Pfam" id="PF14341"/>
    </source>
</evidence>
<dbReference type="EMBL" id="LOJW01000012">
    <property type="protein sequence ID" value="OOW71304.1"/>
    <property type="molecule type" value="Genomic_DNA"/>
</dbReference>
<proteinExistence type="predicted"/>
<dbReference type="InterPro" id="IPR025746">
    <property type="entry name" value="PilX_N_dom"/>
</dbReference>
<evidence type="ECO:0000313" key="5">
    <source>
        <dbReference type="Proteomes" id="UP000190559"/>
    </source>
</evidence>
<evidence type="ECO:0000256" key="1">
    <source>
        <dbReference type="SAM" id="Coils"/>
    </source>
</evidence>
<dbReference type="AlphaFoldDB" id="A0A1T1P6S7"/>
<accession>A0A1T1P6S7</accession>
<organism evidence="4 5">
    <name type="scientific">Xanthomonas axonopodis pv. melhusii</name>
    <dbReference type="NCBI Taxonomy" id="487834"/>
    <lineage>
        <taxon>Bacteria</taxon>
        <taxon>Pseudomonadati</taxon>
        <taxon>Pseudomonadota</taxon>
        <taxon>Gammaproteobacteria</taxon>
        <taxon>Lysobacterales</taxon>
        <taxon>Lysobacteraceae</taxon>
        <taxon>Xanthomonas</taxon>
    </lineage>
</organism>
<name>A0A1T1P6S7_9XANT</name>
<dbReference type="RefSeq" id="WP_078563293.1">
    <property type="nucleotide sequence ID" value="NZ_LOJW01000012.1"/>
</dbReference>
<dbReference type="Proteomes" id="UP000190559">
    <property type="component" value="Unassembled WGS sequence"/>
</dbReference>
<keyword evidence="1" id="KW-0175">Coiled coil</keyword>
<comment type="caution">
    <text evidence="4">The sequence shown here is derived from an EMBL/GenBank/DDBJ whole genome shotgun (WGS) entry which is preliminary data.</text>
</comment>
<feature type="coiled-coil region" evidence="1">
    <location>
        <begin position="56"/>
        <end position="83"/>
    </location>
</feature>
<gene>
    <name evidence="4" type="ORF">Xmlh_09205</name>
</gene>
<protein>
    <submittedName>
        <fullName evidence="4">Pilus assembly protein</fullName>
    </submittedName>
</protein>
<keyword evidence="2" id="KW-0472">Membrane</keyword>
<dbReference type="Pfam" id="PF14341">
    <property type="entry name" value="PilX_N"/>
    <property type="match status" value="1"/>
</dbReference>
<sequence>MRMLPVFEERMMSRLGPGREKGAVLYVALIILVLLALIGIAGIQVSGMQEKMASNYRAVNRAFEEAEGTVRNAENSVEKISNRTTSSSDTSGLVASGDIKRVCDDGFDPMQWAQAQTSNRAVNVRQIDQCIQGEANIGMGQPVDPASPVFQITGVAADDNDNASSEAAIDTVFKL</sequence>
<evidence type="ECO:0000256" key="2">
    <source>
        <dbReference type="SAM" id="Phobius"/>
    </source>
</evidence>
<feature type="domain" description="Type 4 fimbrial biogenesis protein PilX N-terminal" evidence="3">
    <location>
        <begin position="21"/>
        <end position="68"/>
    </location>
</feature>
<keyword evidence="2" id="KW-1133">Transmembrane helix</keyword>